<evidence type="ECO:0000256" key="5">
    <source>
        <dbReference type="HAMAP-Rule" id="MF_00014"/>
    </source>
</evidence>
<evidence type="ECO:0000313" key="9">
    <source>
        <dbReference type="Proteomes" id="UP000185999"/>
    </source>
</evidence>
<evidence type="ECO:0000256" key="4">
    <source>
        <dbReference type="ARBA" id="ARBA00023186"/>
    </source>
</evidence>
<dbReference type="GO" id="GO:0006364">
    <property type="term" value="P:rRNA processing"/>
    <property type="evidence" value="ECO:0007669"/>
    <property type="project" value="UniProtKB-UniRule"/>
</dbReference>
<dbReference type="HAMAP" id="MF_00014">
    <property type="entry name" value="Ribosome_mat_RimM"/>
    <property type="match status" value="1"/>
</dbReference>
<organism evidence="8 9">
    <name type="scientific">Neptunomonas antarctica</name>
    <dbReference type="NCBI Taxonomy" id="619304"/>
    <lineage>
        <taxon>Bacteria</taxon>
        <taxon>Pseudomonadati</taxon>
        <taxon>Pseudomonadota</taxon>
        <taxon>Gammaproteobacteria</taxon>
        <taxon>Oceanospirillales</taxon>
        <taxon>Oceanospirillaceae</taxon>
        <taxon>Neptunomonas</taxon>
    </lineage>
</organism>
<dbReference type="PANTHER" id="PTHR33692">
    <property type="entry name" value="RIBOSOME MATURATION FACTOR RIMM"/>
    <property type="match status" value="1"/>
</dbReference>
<keyword evidence="4 5" id="KW-0143">Chaperone</keyword>
<keyword evidence="3 5" id="KW-0698">rRNA processing</keyword>
<evidence type="ECO:0000256" key="1">
    <source>
        <dbReference type="ARBA" id="ARBA00022490"/>
    </source>
</evidence>
<dbReference type="SUPFAM" id="SSF50346">
    <property type="entry name" value="PRC-barrel domain"/>
    <property type="match status" value="1"/>
</dbReference>
<dbReference type="RefSeq" id="WP_054342857.1">
    <property type="nucleotide sequence ID" value="NZ_FTOE01000001.1"/>
</dbReference>
<comment type="function">
    <text evidence="5">An accessory protein needed during the final step in the assembly of 30S ribosomal subunit, possibly for assembly of the head region. Essential for efficient processing of 16S rRNA. May be needed both before and after RbfA during the maturation of 16S rRNA. It has affinity for free ribosomal 30S subunits but not for 70S ribosomes.</text>
</comment>
<keyword evidence="9" id="KW-1185">Reference proteome</keyword>
<dbReference type="InterPro" id="IPR002676">
    <property type="entry name" value="RimM_N"/>
</dbReference>
<dbReference type="Pfam" id="PF01782">
    <property type="entry name" value="RimM"/>
    <property type="match status" value="1"/>
</dbReference>
<sequence>MSRNTKNDFTVIGQITSVYGVKGWVKIFSHTEPMDSILTYSPWLTKVNGQWKPLKIEACKRHGKGFIAKLDGIDDRDIARKFCGEDIAIDSALLPALEEGEYYWSQLENLTVYTLADELLGRVSHLMETGANDVIIVKGNAESIDLRERMIPYLPDQVIKDINLESGTMRVDWDPEF</sequence>
<comment type="subunit">
    <text evidence="5">Binds ribosomal protein uS19.</text>
</comment>
<dbReference type="SUPFAM" id="SSF50447">
    <property type="entry name" value="Translation proteins"/>
    <property type="match status" value="1"/>
</dbReference>
<dbReference type="NCBIfam" id="TIGR02273">
    <property type="entry name" value="16S_RimM"/>
    <property type="match status" value="1"/>
</dbReference>
<name>A0A1N7J6X3_9GAMM</name>
<comment type="domain">
    <text evidence="5">The PRC barrel domain binds ribosomal protein uS19.</text>
</comment>
<keyword evidence="2 5" id="KW-0690">Ribosome biogenesis</keyword>
<evidence type="ECO:0000259" key="6">
    <source>
        <dbReference type="Pfam" id="PF01782"/>
    </source>
</evidence>
<dbReference type="PANTHER" id="PTHR33692:SF1">
    <property type="entry name" value="RIBOSOME MATURATION FACTOR RIMM"/>
    <property type="match status" value="1"/>
</dbReference>
<accession>A0A1N7J6X3</accession>
<evidence type="ECO:0000256" key="3">
    <source>
        <dbReference type="ARBA" id="ARBA00022552"/>
    </source>
</evidence>
<comment type="subcellular location">
    <subcellularLocation>
        <location evidence="5">Cytoplasm</location>
    </subcellularLocation>
</comment>
<dbReference type="InterPro" id="IPR056792">
    <property type="entry name" value="PRC_RimM"/>
</dbReference>
<evidence type="ECO:0000256" key="2">
    <source>
        <dbReference type="ARBA" id="ARBA00022517"/>
    </source>
</evidence>
<protein>
    <recommendedName>
        <fullName evidence="5">Ribosome maturation factor RimM</fullName>
    </recommendedName>
</protein>
<dbReference type="GO" id="GO:0043022">
    <property type="term" value="F:ribosome binding"/>
    <property type="evidence" value="ECO:0007669"/>
    <property type="project" value="InterPro"/>
</dbReference>
<evidence type="ECO:0000313" key="8">
    <source>
        <dbReference type="EMBL" id="SIS44986.1"/>
    </source>
</evidence>
<reference evidence="9" key="1">
    <citation type="submission" date="2017-01" db="EMBL/GenBank/DDBJ databases">
        <authorList>
            <person name="Varghese N."/>
            <person name="Submissions S."/>
        </authorList>
    </citation>
    <scope>NUCLEOTIDE SEQUENCE [LARGE SCALE GENOMIC DNA]</scope>
    <source>
        <strain evidence="9">DSM 22306</strain>
    </source>
</reference>
<dbReference type="GO" id="GO:0005840">
    <property type="term" value="C:ribosome"/>
    <property type="evidence" value="ECO:0007669"/>
    <property type="project" value="InterPro"/>
</dbReference>
<dbReference type="AlphaFoldDB" id="A0A1N7J6X3"/>
<dbReference type="InterPro" id="IPR011961">
    <property type="entry name" value="RimM"/>
</dbReference>
<dbReference type="EMBL" id="FTOE01000001">
    <property type="protein sequence ID" value="SIS44986.1"/>
    <property type="molecule type" value="Genomic_DNA"/>
</dbReference>
<dbReference type="Gene3D" id="2.40.30.60">
    <property type="entry name" value="RimM"/>
    <property type="match status" value="1"/>
</dbReference>
<dbReference type="GO" id="GO:0005737">
    <property type="term" value="C:cytoplasm"/>
    <property type="evidence" value="ECO:0007669"/>
    <property type="project" value="UniProtKB-SubCell"/>
</dbReference>
<dbReference type="InterPro" id="IPR009000">
    <property type="entry name" value="Transl_B-barrel_sf"/>
</dbReference>
<feature type="domain" description="RimM N-terminal" evidence="6">
    <location>
        <begin position="11"/>
        <end position="91"/>
    </location>
</feature>
<proteinExistence type="inferred from homology"/>
<dbReference type="OrthoDB" id="9783509at2"/>
<feature type="domain" description="Ribosome maturation factor RimM PRC barrel" evidence="7">
    <location>
        <begin position="104"/>
        <end position="174"/>
    </location>
</feature>
<dbReference type="InterPro" id="IPR036976">
    <property type="entry name" value="RimM_N_sf"/>
</dbReference>
<keyword evidence="1 5" id="KW-0963">Cytoplasm</keyword>
<comment type="similarity">
    <text evidence="5">Belongs to the RimM family.</text>
</comment>
<dbReference type="Pfam" id="PF24986">
    <property type="entry name" value="PRC_RimM"/>
    <property type="match status" value="1"/>
</dbReference>
<dbReference type="Proteomes" id="UP000185999">
    <property type="component" value="Unassembled WGS sequence"/>
</dbReference>
<dbReference type="STRING" id="619304.SAMN05421760_101690"/>
<dbReference type="Gene3D" id="2.30.30.240">
    <property type="entry name" value="PRC-barrel domain"/>
    <property type="match status" value="1"/>
</dbReference>
<evidence type="ECO:0000259" key="7">
    <source>
        <dbReference type="Pfam" id="PF24986"/>
    </source>
</evidence>
<dbReference type="InterPro" id="IPR011033">
    <property type="entry name" value="PRC_barrel-like_sf"/>
</dbReference>
<dbReference type="GO" id="GO:0042274">
    <property type="term" value="P:ribosomal small subunit biogenesis"/>
    <property type="evidence" value="ECO:0007669"/>
    <property type="project" value="UniProtKB-UniRule"/>
</dbReference>
<gene>
    <name evidence="5" type="primary">rimM</name>
    <name evidence="8" type="ORF">SAMN05421760_101690</name>
</gene>